<evidence type="ECO:0000256" key="1">
    <source>
        <dbReference type="SAM" id="MobiDB-lite"/>
    </source>
</evidence>
<dbReference type="EMBL" id="JAWJWE010000041">
    <property type="protein sequence ID" value="KAK6618768.1"/>
    <property type="molecule type" value="Genomic_DNA"/>
</dbReference>
<feature type="compositionally biased region" description="Polar residues" evidence="1">
    <location>
        <begin position="11"/>
        <end position="21"/>
    </location>
</feature>
<evidence type="ECO:0000313" key="2">
    <source>
        <dbReference type="EMBL" id="KAK6618768.1"/>
    </source>
</evidence>
<accession>A0AAN8RZ68</accession>
<comment type="caution">
    <text evidence="2">The sequence shown here is derived from an EMBL/GenBank/DDBJ whole genome shotgun (WGS) entry which is preliminary data.</text>
</comment>
<gene>
    <name evidence="2" type="ORF">RUM43_013159</name>
</gene>
<dbReference type="AlphaFoldDB" id="A0AAN8RZ68"/>
<evidence type="ECO:0000313" key="3">
    <source>
        <dbReference type="Proteomes" id="UP001372834"/>
    </source>
</evidence>
<organism evidence="2 3">
    <name type="scientific">Polyplax serrata</name>
    <name type="common">Common mouse louse</name>
    <dbReference type="NCBI Taxonomy" id="468196"/>
    <lineage>
        <taxon>Eukaryota</taxon>
        <taxon>Metazoa</taxon>
        <taxon>Ecdysozoa</taxon>
        <taxon>Arthropoda</taxon>
        <taxon>Hexapoda</taxon>
        <taxon>Insecta</taxon>
        <taxon>Pterygota</taxon>
        <taxon>Neoptera</taxon>
        <taxon>Paraneoptera</taxon>
        <taxon>Psocodea</taxon>
        <taxon>Troctomorpha</taxon>
        <taxon>Phthiraptera</taxon>
        <taxon>Anoplura</taxon>
        <taxon>Polyplacidae</taxon>
        <taxon>Polyplax</taxon>
    </lineage>
</organism>
<name>A0AAN8RZ68_POLSC</name>
<sequence>MVEEDRLENPQAETAGNNQGLTAGDSDDDKANGCSRDGKSCLQWRDPKLDPNKSRKSKQNSGTLEQMGVSNMSQPEFVPRNKFVSFFYSVSPKDRNNTVLSRN</sequence>
<reference evidence="2 3" key="1">
    <citation type="submission" date="2023-10" db="EMBL/GenBank/DDBJ databases">
        <title>Genomes of two closely related lineages of the louse Polyplax serrata with different host specificities.</title>
        <authorList>
            <person name="Martinu J."/>
            <person name="Tarabai H."/>
            <person name="Stefka J."/>
            <person name="Hypsa V."/>
        </authorList>
    </citation>
    <scope>NUCLEOTIDE SEQUENCE [LARGE SCALE GENOMIC DNA]</scope>
    <source>
        <strain evidence="2">HR10_N</strain>
    </source>
</reference>
<dbReference type="Proteomes" id="UP001372834">
    <property type="component" value="Unassembled WGS sequence"/>
</dbReference>
<feature type="compositionally biased region" description="Polar residues" evidence="1">
    <location>
        <begin position="59"/>
        <end position="73"/>
    </location>
</feature>
<protein>
    <submittedName>
        <fullName evidence="2">Uncharacterized protein</fullName>
    </submittedName>
</protein>
<feature type="region of interest" description="Disordered" evidence="1">
    <location>
        <begin position="1"/>
        <end position="73"/>
    </location>
</feature>
<proteinExistence type="predicted"/>